<sequence length="222" mass="23762">MSAAPGSSVNDPMSAAEWARRIRAGTAPPSLNLARIAATSNNGAEGVALLDAMKSKEPNFLSSDPKSQQVLLTHLALAKGQPEVIQYLWDAYSITPDNDTLVKTVETRSGRSVEILRWLLDRHGLDINHVRVPSRSLGSDSGSIPTTTDPRDRAELEHAQSIVVKARQRTSLHAAVSRGDAEVVQFLLQRGADVGIKDGNGLTASSLAEAEGRDGILQLLRA</sequence>
<dbReference type="PROSITE" id="PS50088">
    <property type="entry name" value="ANK_REPEAT"/>
    <property type="match status" value="1"/>
</dbReference>
<keyword evidence="1" id="KW-0677">Repeat</keyword>
<dbReference type="InterPro" id="IPR002110">
    <property type="entry name" value="Ankyrin_rpt"/>
</dbReference>
<proteinExistence type="predicted"/>
<accession>A0AAI8VRQ9</accession>
<dbReference type="Pfam" id="PF13857">
    <property type="entry name" value="Ank_5"/>
    <property type="match status" value="1"/>
</dbReference>
<dbReference type="Proteomes" id="UP001295740">
    <property type="component" value="Unassembled WGS sequence"/>
</dbReference>
<dbReference type="SMART" id="SM00248">
    <property type="entry name" value="ANK"/>
    <property type="match status" value="1"/>
</dbReference>
<keyword evidence="5" id="KW-1185">Reference proteome</keyword>
<reference evidence="4" key="1">
    <citation type="submission" date="2023-10" db="EMBL/GenBank/DDBJ databases">
        <authorList>
            <person name="Hackl T."/>
        </authorList>
    </citation>
    <scope>NUCLEOTIDE SEQUENCE</scope>
</reference>
<keyword evidence="2 3" id="KW-0040">ANK repeat</keyword>
<evidence type="ECO:0000256" key="1">
    <source>
        <dbReference type="ARBA" id="ARBA00022737"/>
    </source>
</evidence>
<dbReference type="Gene3D" id="1.25.40.20">
    <property type="entry name" value="Ankyrin repeat-containing domain"/>
    <property type="match status" value="1"/>
</dbReference>
<dbReference type="EMBL" id="CAUWAG010000020">
    <property type="protein sequence ID" value="CAJ2512881.1"/>
    <property type="molecule type" value="Genomic_DNA"/>
</dbReference>
<feature type="repeat" description="ANK" evidence="3">
    <location>
        <begin position="167"/>
        <end position="199"/>
    </location>
</feature>
<evidence type="ECO:0000256" key="3">
    <source>
        <dbReference type="PROSITE-ProRule" id="PRU00023"/>
    </source>
</evidence>
<evidence type="ECO:0000313" key="5">
    <source>
        <dbReference type="Proteomes" id="UP001295740"/>
    </source>
</evidence>
<dbReference type="InterPro" id="IPR036770">
    <property type="entry name" value="Ankyrin_rpt-contain_sf"/>
</dbReference>
<dbReference type="SUPFAM" id="SSF48403">
    <property type="entry name" value="Ankyrin repeat"/>
    <property type="match status" value="1"/>
</dbReference>
<dbReference type="PANTHER" id="PTHR24198:SF165">
    <property type="entry name" value="ANKYRIN REPEAT-CONTAINING PROTEIN-RELATED"/>
    <property type="match status" value="1"/>
</dbReference>
<dbReference type="PANTHER" id="PTHR24198">
    <property type="entry name" value="ANKYRIN REPEAT AND PROTEIN KINASE DOMAIN-CONTAINING PROTEIN"/>
    <property type="match status" value="1"/>
</dbReference>
<evidence type="ECO:0000313" key="4">
    <source>
        <dbReference type="EMBL" id="CAJ2512881.1"/>
    </source>
</evidence>
<protein>
    <submittedName>
        <fullName evidence="4">Uu.00g010000.m01.CDS01</fullName>
    </submittedName>
</protein>
<name>A0AAI8VRQ9_9PEZI</name>
<dbReference type="AlphaFoldDB" id="A0AAI8VRQ9"/>
<comment type="caution">
    <text evidence="4">The sequence shown here is derived from an EMBL/GenBank/DDBJ whole genome shotgun (WGS) entry which is preliminary data.</text>
</comment>
<organism evidence="4 5">
    <name type="scientific">Anthostomella pinea</name>
    <dbReference type="NCBI Taxonomy" id="933095"/>
    <lineage>
        <taxon>Eukaryota</taxon>
        <taxon>Fungi</taxon>
        <taxon>Dikarya</taxon>
        <taxon>Ascomycota</taxon>
        <taxon>Pezizomycotina</taxon>
        <taxon>Sordariomycetes</taxon>
        <taxon>Xylariomycetidae</taxon>
        <taxon>Xylariales</taxon>
        <taxon>Xylariaceae</taxon>
        <taxon>Anthostomella</taxon>
    </lineage>
</organism>
<evidence type="ECO:0000256" key="2">
    <source>
        <dbReference type="ARBA" id="ARBA00023043"/>
    </source>
</evidence>
<dbReference type="PROSITE" id="PS50297">
    <property type="entry name" value="ANK_REP_REGION"/>
    <property type="match status" value="1"/>
</dbReference>
<gene>
    <name evidence="4" type="ORF">KHLLAP_LOCUS13349</name>
</gene>